<evidence type="ECO:0000256" key="2">
    <source>
        <dbReference type="PROSITE-ProRule" id="PRU00335"/>
    </source>
</evidence>
<dbReference type="GO" id="GO:0003677">
    <property type="term" value="F:DNA binding"/>
    <property type="evidence" value="ECO:0007669"/>
    <property type="project" value="UniProtKB-UniRule"/>
</dbReference>
<dbReference type="InterPro" id="IPR039532">
    <property type="entry name" value="TetR_C_Firmicutes"/>
</dbReference>
<dbReference type="EMBL" id="CP118101">
    <property type="protein sequence ID" value="WDH80685.1"/>
    <property type="molecule type" value="Genomic_DNA"/>
</dbReference>
<dbReference type="Pfam" id="PF00440">
    <property type="entry name" value="TetR_N"/>
    <property type="match status" value="1"/>
</dbReference>
<dbReference type="InterPro" id="IPR050624">
    <property type="entry name" value="HTH-type_Tx_Regulator"/>
</dbReference>
<dbReference type="RefSeq" id="WP_274337209.1">
    <property type="nucleotide sequence ID" value="NZ_CP118101.1"/>
</dbReference>
<dbReference type="InterPro" id="IPR009057">
    <property type="entry name" value="Homeodomain-like_sf"/>
</dbReference>
<name>A0AAX3MW70_9BACL</name>
<evidence type="ECO:0000313" key="6">
    <source>
        <dbReference type="Proteomes" id="UP001220962"/>
    </source>
</evidence>
<dbReference type="Gene3D" id="1.10.357.10">
    <property type="entry name" value="Tetracycline Repressor, domain 2"/>
    <property type="match status" value="1"/>
</dbReference>
<dbReference type="PANTHER" id="PTHR43479:SF7">
    <property type="entry name" value="TETR-FAMILY TRANSCRIPTIONAL REGULATOR"/>
    <property type="match status" value="1"/>
</dbReference>
<dbReference type="EMBL" id="CP118108">
    <property type="protein sequence ID" value="WDI00381.1"/>
    <property type="molecule type" value="Genomic_DNA"/>
</dbReference>
<dbReference type="Pfam" id="PF14278">
    <property type="entry name" value="TetR_C_8"/>
    <property type="match status" value="1"/>
</dbReference>
<dbReference type="InterPro" id="IPR001647">
    <property type="entry name" value="HTH_TetR"/>
</dbReference>
<keyword evidence="7" id="KW-1185">Reference proteome</keyword>
<dbReference type="AlphaFoldDB" id="A0AAX3MW70"/>
<evidence type="ECO:0000313" key="5">
    <source>
        <dbReference type="EMBL" id="WDI00381.1"/>
    </source>
</evidence>
<evidence type="ECO:0000313" key="4">
    <source>
        <dbReference type="EMBL" id="WDH80685.1"/>
    </source>
</evidence>
<reference evidence="4 7" key="1">
    <citation type="submission" date="2023-02" db="EMBL/GenBank/DDBJ databases">
        <title>Pathogen: clinical or host-associated sample.</title>
        <authorList>
            <person name="Hergert J."/>
            <person name="Casey R."/>
            <person name="Wagner J."/>
            <person name="Young E.L."/>
            <person name="Oakeson K.F."/>
        </authorList>
    </citation>
    <scope>NUCLEOTIDE SEQUENCE</scope>
    <source>
        <strain evidence="5 7">2022CK-00829</strain>
        <strain evidence="4">2022CK-00830</strain>
    </source>
</reference>
<dbReference type="Proteomes" id="UP001220962">
    <property type="component" value="Chromosome"/>
</dbReference>
<protein>
    <submittedName>
        <fullName evidence="4">TetR/AcrR family transcriptional regulator</fullName>
    </submittedName>
</protein>
<evidence type="ECO:0000259" key="3">
    <source>
        <dbReference type="PROSITE" id="PS50977"/>
    </source>
</evidence>
<accession>A0AAX3MW70</accession>
<dbReference type="PROSITE" id="PS50977">
    <property type="entry name" value="HTH_TETR_2"/>
    <property type="match status" value="1"/>
</dbReference>
<evidence type="ECO:0000313" key="7">
    <source>
        <dbReference type="Proteomes" id="UP001221519"/>
    </source>
</evidence>
<dbReference type="PANTHER" id="PTHR43479">
    <property type="entry name" value="ACREF/ENVCD OPERON REPRESSOR-RELATED"/>
    <property type="match status" value="1"/>
</dbReference>
<evidence type="ECO:0000256" key="1">
    <source>
        <dbReference type="ARBA" id="ARBA00023125"/>
    </source>
</evidence>
<gene>
    <name evidence="4" type="ORF">PUW23_14085</name>
    <name evidence="5" type="ORF">PUW25_13830</name>
</gene>
<dbReference type="SUPFAM" id="SSF46689">
    <property type="entry name" value="Homeodomain-like"/>
    <property type="match status" value="1"/>
</dbReference>
<keyword evidence="1 2" id="KW-0238">DNA-binding</keyword>
<feature type="domain" description="HTH tetR-type" evidence="3">
    <location>
        <begin position="8"/>
        <end position="68"/>
    </location>
</feature>
<organism evidence="4 6">
    <name type="scientific">Paenibacillus urinalis</name>
    <dbReference type="NCBI Taxonomy" id="521520"/>
    <lineage>
        <taxon>Bacteria</taxon>
        <taxon>Bacillati</taxon>
        <taxon>Bacillota</taxon>
        <taxon>Bacilli</taxon>
        <taxon>Bacillales</taxon>
        <taxon>Paenibacillaceae</taxon>
        <taxon>Paenibacillus</taxon>
    </lineage>
</organism>
<dbReference type="Proteomes" id="UP001221519">
    <property type="component" value="Chromosome"/>
</dbReference>
<feature type="DNA-binding region" description="H-T-H motif" evidence="2">
    <location>
        <begin position="31"/>
        <end position="50"/>
    </location>
</feature>
<proteinExistence type="predicted"/>
<sequence length="191" mass="22588">MKDNNGVIRTKKALKHALISLLNEKQLREITIKEIVSTAGYTRGTFYAHYQYKEDLLDEIIIDTIDGFVLAFKEPYEGKREQYDIRFLTYSTVKIFNYVSENNEAFSLFYKRENMGFQEKLMEAISIIYNEEFDFLFPGVPDHINREIVINQNAFTLLGLLSYWIKSNYKYSAQYMTEQTLEIARLNHINK</sequence>